<protein>
    <submittedName>
        <fullName evidence="1">Uncharacterized protein</fullName>
    </submittedName>
</protein>
<accession>A0ACC3ZH99</accession>
<keyword evidence="2" id="KW-1185">Reference proteome</keyword>
<comment type="caution">
    <text evidence="1">The sequence shown here is derived from an EMBL/GenBank/DDBJ whole genome shotgun (WGS) entry which is preliminary data.</text>
</comment>
<sequence length="521" mass="58743">MSAQALGPSSTSSSTTSSESPEVPERRRCWECLRRRLVCDATKPVCNKCRASGIVCPGYDDKKPLTWLAPGKVTCRTRRKNRALETEGTNDDNVKKPVKEKKRERRVVVIEKGKDIHNGVECLFHTPLRTDVCDVYDAVQYCEWPDNAVFYPHTSSGHKPDASNVFVDQIPLKIVRFLPTAIAHNLVSIVFQHRMCVQTQWKIDCPSAKHAQARLHHHRGIAIRALNDDIANERTQSNDIVLTGVILLLHSEIQSCISPNWRHHVNGLLAMLSCRGGAVGWAREVPPLKGILLSFLICAVFANTTSPPHDHVRIASHEDLLNLTMDLYPLGLHPNIPCPMPLFMEIIRINHIRDEVSNGFMDHETARIMAEEILDRIEAFDVNGCDGFYEDQNYNELIGLLFQSAVAVFCISSLQSLFILPSSKQFAVRRLIHSDRLYLLLEETNKSTILQKSTQWPLIVAGVEAGARVDKRQLVGELFLYQSKDVGTPLPMYAKGVLRAFWDGDKTEWDACFDQPYAFIS</sequence>
<organism evidence="1 2">
    <name type="scientific">Colletotrichum truncatum</name>
    <name type="common">Anthracnose fungus</name>
    <name type="synonym">Colletotrichum capsici</name>
    <dbReference type="NCBI Taxonomy" id="5467"/>
    <lineage>
        <taxon>Eukaryota</taxon>
        <taxon>Fungi</taxon>
        <taxon>Dikarya</taxon>
        <taxon>Ascomycota</taxon>
        <taxon>Pezizomycotina</taxon>
        <taxon>Sordariomycetes</taxon>
        <taxon>Hypocreomycetidae</taxon>
        <taxon>Glomerellales</taxon>
        <taxon>Glomerellaceae</taxon>
        <taxon>Colletotrichum</taxon>
        <taxon>Colletotrichum truncatum species complex</taxon>
    </lineage>
</organism>
<dbReference type="EMBL" id="VUJX02000001">
    <property type="protein sequence ID" value="KAL0943213.1"/>
    <property type="molecule type" value="Genomic_DNA"/>
</dbReference>
<gene>
    <name evidence="1" type="ORF">CTRU02_201099</name>
</gene>
<dbReference type="Proteomes" id="UP000805649">
    <property type="component" value="Unassembled WGS sequence"/>
</dbReference>
<proteinExistence type="predicted"/>
<evidence type="ECO:0000313" key="1">
    <source>
        <dbReference type="EMBL" id="KAL0943213.1"/>
    </source>
</evidence>
<reference evidence="1 2" key="1">
    <citation type="journal article" date="2020" name="Phytopathology">
        <title>Genome Sequence Resources of Colletotrichum truncatum, C. plurivorum, C. musicola, and C. sojae: Four Species Pathogenic to Soybean (Glycine max).</title>
        <authorList>
            <person name="Rogerio F."/>
            <person name="Boufleur T.R."/>
            <person name="Ciampi-Guillardi M."/>
            <person name="Sukno S.A."/>
            <person name="Thon M.R."/>
            <person name="Massola Junior N.S."/>
            <person name="Baroncelli R."/>
        </authorList>
    </citation>
    <scope>NUCLEOTIDE SEQUENCE [LARGE SCALE GENOMIC DNA]</scope>
    <source>
        <strain evidence="1 2">CMES1059</strain>
    </source>
</reference>
<name>A0ACC3ZH99_COLTU</name>
<evidence type="ECO:0000313" key="2">
    <source>
        <dbReference type="Proteomes" id="UP000805649"/>
    </source>
</evidence>